<evidence type="ECO:0000313" key="1">
    <source>
        <dbReference type="EMBL" id="QCD82402.1"/>
    </source>
</evidence>
<protein>
    <submittedName>
        <fullName evidence="1">Uncharacterized protein</fullName>
    </submittedName>
</protein>
<dbReference type="AlphaFoldDB" id="A0A4D6L1N3"/>
<accession>A0A4D6L1N3</accession>
<reference evidence="1 2" key="1">
    <citation type="submission" date="2019-04" db="EMBL/GenBank/DDBJ databases">
        <title>An improved genome assembly and genetic linkage map for asparagus bean, Vigna unguiculata ssp. sesquipedialis.</title>
        <authorList>
            <person name="Xia Q."/>
            <person name="Zhang R."/>
            <person name="Dong Y."/>
        </authorList>
    </citation>
    <scope>NUCLEOTIDE SEQUENCE [LARGE SCALE GENOMIC DNA]</scope>
    <source>
        <tissue evidence="1">Leaf</tissue>
    </source>
</reference>
<evidence type="ECO:0000313" key="2">
    <source>
        <dbReference type="Proteomes" id="UP000501690"/>
    </source>
</evidence>
<dbReference type="Proteomes" id="UP000501690">
    <property type="component" value="Linkage Group LG2"/>
</dbReference>
<keyword evidence="2" id="KW-1185">Reference proteome</keyword>
<sequence length="136" mass="13549">MEACRCCNGAADGAAPPSPARLDGGGAMAVMAAAMVREGCGNGGCQRDVAAVDVVLFWFAGSVADAVVLFLQSGALLRCAFLVLALGDGGRIFGELRSCGGCGTRVQGHEGGALRRGGCCCGDGRRGGKLGLGFHV</sequence>
<name>A0A4D6L1N3_VIGUN</name>
<dbReference type="EMBL" id="CP039346">
    <property type="protein sequence ID" value="QCD82402.1"/>
    <property type="molecule type" value="Genomic_DNA"/>
</dbReference>
<proteinExistence type="predicted"/>
<organism evidence="1 2">
    <name type="scientific">Vigna unguiculata</name>
    <name type="common">Cowpea</name>
    <dbReference type="NCBI Taxonomy" id="3917"/>
    <lineage>
        <taxon>Eukaryota</taxon>
        <taxon>Viridiplantae</taxon>
        <taxon>Streptophyta</taxon>
        <taxon>Embryophyta</taxon>
        <taxon>Tracheophyta</taxon>
        <taxon>Spermatophyta</taxon>
        <taxon>Magnoliopsida</taxon>
        <taxon>eudicotyledons</taxon>
        <taxon>Gunneridae</taxon>
        <taxon>Pentapetalae</taxon>
        <taxon>rosids</taxon>
        <taxon>fabids</taxon>
        <taxon>Fabales</taxon>
        <taxon>Fabaceae</taxon>
        <taxon>Papilionoideae</taxon>
        <taxon>50 kb inversion clade</taxon>
        <taxon>NPAAA clade</taxon>
        <taxon>indigoferoid/millettioid clade</taxon>
        <taxon>Phaseoleae</taxon>
        <taxon>Vigna</taxon>
    </lineage>
</organism>
<gene>
    <name evidence="1" type="ORF">DEO72_LG2g2740</name>
</gene>